<evidence type="ECO:0000313" key="2">
    <source>
        <dbReference type="Proteomes" id="UP000186817"/>
    </source>
</evidence>
<dbReference type="Proteomes" id="UP000186817">
    <property type="component" value="Unassembled WGS sequence"/>
</dbReference>
<dbReference type="EMBL" id="LSRX01002595">
    <property type="protein sequence ID" value="OLP75316.1"/>
    <property type="molecule type" value="Genomic_DNA"/>
</dbReference>
<comment type="caution">
    <text evidence="1">The sequence shown here is derived from an EMBL/GenBank/DDBJ whole genome shotgun (WGS) entry which is preliminary data.</text>
</comment>
<dbReference type="AlphaFoldDB" id="A0A1Q9BXC1"/>
<proteinExistence type="predicted"/>
<gene>
    <name evidence="1" type="ORF">AK812_SmicGene44912</name>
</gene>
<name>A0A1Q9BXC1_SYMMI</name>
<evidence type="ECO:0000313" key="1">
    <source>
        <dbReference type="EMBL" id="OLP75316.1"/>
    </source>
</evidence>
<protein>
    <submittedName>
        <fullName evidence="1">Uncharacterized protein</fullName>
    </submittedName>
</protein>
<sequence>MMVSLLLLVKAEEENDDVDDLDDEETGVQKDQKQAVLTMTRARELLELGADPNCFVREGNTAILALATRNKFVHSAFASAELYRLACDRPEGCVERHSVNSHMQTALDHVQQAAGDSATLTEYLKQNGALSFEDSAPAAEELWNERVREACSAAS</sequence>
<organism evidence="1 2">
    <name type="scientific">Symbiodinium microadriaticum</name>
    <name type="common">Dinoflagellate</name>
    <name type="synonym">Zooxanthella microadriatica</name>
    <dbReference type="NCBI Taxonomy" id="2951"/>
    <lineage>
        <taxon>Eukaryota</taxon>
        <taxon>Sar</taxon>
        <taxon>Alveolata</taxon>
        <taxon>Dinophyceae</taxon>
        <taxon>Suessiales</taxon>
        <taxon>Symbiodiniaceae</taxon>
        <taxon>Symbiodinium</taxon>
    </lineage>
</organism>
<accession>A0A1Q9BXC1</accession>
<reference evidence="1 2" key="1">
    <citation type="submission" date="2016-02" db="EMBL/GenBank/DDBJ databases">
        <title>Genome analysis of coral dinoflagellate symbionts highlights evolutionary adaptations to a symbiotic lifestyle.</title>
        <authorList>
            <person name="Aranda M."/>
            <person name="Li Y."/>
            <person name="Liew Y.J."/>
            <person name="Baumgarten S."/>
            <person name="Simakov O."/>
            <person name="Wilson M."/>
            <person name="Piel J."/>
            <person name="Ashoor H."/>
            <person name="Bougouffa S."/>
            <person name="Bajic V.B."/>
            <person name="Ryu T."/>
            <person name="Ravasi T."/>
            <person name="Bayer T."/>
            <person name="Micklem G."/>
            <person name="Kim H."/>
            <person name="Bhak J."/>
            <person name="Lajeunesse T.C."/>
            <person name="Voolstra C.R."/>
        </authorList>
    </citation>
    <scope>NUCLEOTIDE SEQUENCE [LARGE SCALE GENOMIC DNA]</scope>
    <source>
        <strain evidence="1 2">CCMP2467</strain>
    </source>
</reference>
<keyword evidence="2" id="KW-1185">Reference proteome</keyword>